<evidence type="ECO:0000313" key="2">
    <source>
        <dbReference type="Proteomes" id="UP000502409"/>
    </source>
</evidence>
<keyword evidence="2" id="KW-1185">Reference proteome</keyword>
<dbReference type="RefSeq" id="YP_010107604.1">
    <property type="nucleotide sequence ID" value="NC_055842.1"/>
</dbReference>
<accession>A0A6M3SY77</accession>
<gene>
    <name evidence="1" type="primary">245</name>
    <name evidence="1" type="ORF">SEA_BMOC_245</name>
</gene>
<organism evidence="1 2">
    <name type="scientific">Streptomyces phage Bmoc</name>
    <dbReference type="NCBI Taxonomy" id="2725629"/>
    <lineage>
        <taxon>Viruses</taxon>
        <taxon>Duplodnaviria</taxon>
        <taxon>Heunggongvirae</taxon>
        <taxon>Uroviricota</taxon>
        <taxon>Caudoviricetes</taxon>
        <taxon>Stanwilliamsviridae</taxon>
        <taxon>Boydwoodruffvirinae</taxon>
        <taxon>Samistivirus</taxon>
        <taxon>Samistivirus bmoc</taxon>
    </lineage>
</organism>
<name>A0A6M3SY77_9CAUD</name>
<reference evidence="1 2" key="1">
    <citation type="submission" date="2020-04" db="EMBL/GenBank/DDBJ databases">
        <authorList>
            <person name="Angtuaco S.E."/>
            <person name="Chung R.C."/>
            <person name="Hung A.H."/>
            <person name="Eghdamian A."/>
            <person name="Zhu L."/>
            <person name="Shaffer C.D."/>
            <person name="Weston-Hafer K.A."/>
            <person name="Garlena R.A."/>
            <person name="Russell D.A."/>
            <person name="Pope W.H."/>
            <person name="Jacobs-Sera D."/>
            <person name="Hatfull G.F."/>
        </authorList>
    </citation>
    <scope>NUCLEOTIDE SEQUENCE [LARGE SCALE GENOMIC DNA]</scope>
</reference>
<protein>
    <submittedName>
        <fullName evidence="1">Uncharacterized protein</fullName>
    </submittedName>
</protein>
<dbReference type="Proteomes" id="UP000502409">
    <property type="component" value="Genome"/>
</dbReference>
<dbReference type="GeneID" id="65125747"/>
<proteinExistence type="predicted"/>
<sequence length="91" mass="10372">MEFEGLAKEFKAVFDARKYQWKIDGTLTVPSEQDILDTLKEMAERMGTLPDGTQMELGHIIFIKAGSLIDVYLHHGTVERHNEQPDTEPVL</sequence>
<dbReference type="EMBL" id="MT310865">
    <property type="protein sequence ID" value="QJD50953.1"/>
    <property type="molecule type" value="Genomic_DNA"/>
</dbReference>
<evidence type="ECO:0000313" key="1">
    <source>
        <dbReference type="EMBL" id="QJD50953.1"/>
    </source>
</evidence>
<dbReference type="KEGG" id="vg:65125747"/>